<organism evidence="2 3">
    <name type="scientific">Streblomastix strix</name>
    <dbReference type="NCBI Taxonomy" id="222440"/>
    <lineage>
        <taxon>Eukaryota</taxon>
        <taxon>Metamonada</taxon>
        <taxon>Preaxostyla</taxon>
        <taxon>Oxymonadida</taxon>
        <taxon>Streblomastigidae</taxon>
        <taxon>Streblomastix</taxon>
    </lineage>
</organism>
<protein>
    <submittedName>
        <fullName evidence="2">Uncharacterized protein</fullName>
    </submittedName>
</protein>
<evidence type="ECO:0000313" key="2">
    <source>
        <dbReference type="EMBL" id="KAA6385643.1"/>
    </source>
</evidence>
<dbReference type="AlphaFoldDB" id="A0A5J4VTL1"/>
<reference evidence="2 3" key="1">
    <citation type="submission" date="2019-03" db="EMBL/GenBank/DDBJ databases">
        <title>Single cell metagenomics reveals metabolic interactions within the superorganism composed of flagellate Streblomastix strix and complex community of Bacteroidetes bacteria on its surface.</title>
        <authorList>
            <person name="Treitli S.C."/>
            <person name="Kolisko M."/>
            <person name="Husnik F."/>
            <person name="Keeling P."/>
            <person name="Hampl V."/>
        </authorList>
    </citation>
    <scope>NUCLEOTIDE SEQUENCE [LARGE SCALE GENOMIC DNA]</scope>
    <source>
        <strain evidence="2">ST1C</strain>
    </source>
</reference>
<gene>
    <name evidence="2" type="ORF">EZS28_018830</name>
</gene>
<evidence type="ECO:0000313" key="3">
    <source>
        <dbReference type="Proteomes" id="UP000324800"/>
    </source>
</evidence>
<keyword evidence="1" id="KW-0472">Membrane</keyword>
<accession>A0A5J4VTL1</accession>
<keyword evidence="1" id="KW-0812">Transmembrane</keyword>
<comment type="caution">
    <text evidence="2">The sequence shown here is derived from an EMBL/GenBank/DDBJ whole genome shotgun (WGS) entry which is preliminary data.</text>
</comment>
<dbReference type="Proteomes" id="UP000324800">
    <property type="component" value="Unassembled WGS sequence"/>
</dbReference>
<name>A0A5J4VTL1_9EUKA</name>
<sequence>MFAIKQLELKVKTGNVIVGNQDIKFNEGDQTADIADNEERLLIDGELIQFVRVEVIGIEDDYPTGDFVQIKDQLNQAWQVIITDLVIITAVIISAIVIITIRSASISISSTAIIVAALRKR</sequence>
<evidence type="ECO:0000256" key="1">
    <source>
        <dbReference type="SAM" id="Phobius"/>
    </source>
</evidence>
<dbReference type="EMBL" id="SNRW01005173">
    <property type="protein sequence ID" value="KAA6385643.1"/>
    <property type="molecule type" value="Genomic_DNA"/>
</dbReference>
<feature type="transmembrane region" description="Helical" evidence="1">
    <location>
        <begin position="85"/>
        <end position="118"/>
    </location>
</feature>
<proteinExistence type="predicted"/>
<keyword evidence="1" id="KW-1133">Transmembrane helix</keyword>